<gene>
    <name evidence="1" type="ORF">J43TS3_16670</name>
</gene>
<evidence type="ECO:0000313" key="2">
    <source>
        <dbReference type="Proteomes" id="UP000676917"/>
    </source>
</evidence>
<keyword evidence="2" id="KW-1185">Reference proteome</keyword>
<evidence type="ECO:0008006" key="3">
    <source>
        <dbReference type="Google" id="ProtNLM"/>
    </source>
</evidence>
<sequence>MRYFIENKCRDTCITTLVLLYILSGFVNICTGKTVEVNREKSFKREHQGVVDRIEEKFYIILLENDNREIVVPIDKVEEEINPSTWVSIYFEDNRVRGISVDDNKTRKERRRLTVLRQQLNEKRK</sequence>
<dbReference type="Pfam" id="PF11213">
    <property type="entry name" value="DUF3006"/>
    <property type="match status" value="1"/>
</dbReference>
<comment type="caution">
    <text evidence="1">The sequence shown here is derived from an EMBL/GenBank/DDBJ whole genome shotgun (WGS) entry which is preliminary data.</text>
</comment>
<protein>
    <recommendedName>
        <fullName evidence="3">DUF3006 domain-containing protein</fullName>
    </recommendedName>
</protein>
<name>A0A920C5P3_9BACI</name>
<organism evidence="1 2">
    <name type="scientific">Ornithinibacillus bavariensis</name>
    <dbReference type="NCBI Taxonomy" id="545502"/>
    <lineage>
        <taxon>Bacteria</taxon>
        <taxon>Bacillati</taxon>
        <taxon>Bacillota</taxon>
        <taxon>Bacilli</taxon>
        <taxon>Bacillales</taxon>
        <taxon>Bacillaceae</taxon>
        <taxon>Ornithinibacillus</taxon>
    </lineage>
</organism>
<dbReference type="RefSeq" id="WP_212920536.1">
    <property type="nucleotide sequence ID" value="NZ_BORP01000002.1"/>
</dbReference>
<dbReference type="AlphaFoldDB" id="A0A920C5P3"/>
<proteinExistence type="predicted"/>
<dbReference type="EMBL" id="BORP01000002">
    <property type="protein sequence ID" value="GIO27056.1"/>
    <property type="molecule type" value="Genomic_DNA"/>
</dbReference>
<accession>A0A920C5P3</accession>
<reference evidence="1" key="1">
    <citation type="submission" date="2021-03" db="EMBL/GenBank/DDBJ databases">
        <title>Antimicrobial resistance genes in bacteria isolated from Japanese honey, and their potential for conferring macrolide and lincosamide resistance in the American foulbrood pathogen Paenibacillus larvae.</title>
        <authorList>
            <person name="Okamoto M."/>
            <person name="Kumagai M."/>
            <person name="Kanamori H."/>
            <person name="Takamatsu D."/>
        </authorList>
    </citation>
    <scope>NUCLEOTIDE SEQUENCE</scope>
    <source>
        <strain evidence="1">J43TS3</strain>
    </source>
</reference>
<evidence type="ECO:0000313" key="1">
    <source>
        <dbReference type="EMBL" id="GIO27056.1"/>
    </source>
</evidence>
<dbReference type="InterPro" id="IPR021377">
    <property type="entry name" value="DUF3006"/>
</dbReference>
<dbReference type="Proteomes" id="UP000676917">
    <property type="component" value="Unassembled WGS sequence"/>
</dbReference>